<keyword evidence="1" id="KW-1133">Transmembrane helix</keyword>
<feature type="transmembrane region" description="Helical" evidence="1">
    <location>
        <begin position="67"/>
        <end position="87"/>
    </location>
</feature>
<dbReference type="EMBL" id="JBBPBM010000018">
    <property type="protein sequence ID" value="KAK8555213.1"/>
    <property type="molecule type" value="Genomic_DNA"/>
</dbReference>
<comment type="caution">
    <text evidence="2">The sequence shown here is derived from an EMBL/GenBank/DDBJ whole genome shotgun (WGS) entry which is preliminary data.</text>
</comment>
<reference evidence="2 3" key="1">
    <citation type="journal article" date="2024" name="G3 (Bethesda)">
        <title>Genome assembly of Hibiscus sabdariffa L. provides insights into metabolisms of medicinal natural products.</title>
        <authorList>
            <person name="Kim T."/>
        </authorList>
    </citation>
    <scope>NUCLEOTIDE SEQUENCE [LARGE SCALE GENOMIC DNA]</scope>
    <source>
        <strain evidence="2">TK-2024</strain>
        <tissue evidence="2">Old leaves</tissue>
    </source>
</reference>
<dbReference type="Proteomes" id="UP001472677">
    <property type="component" value="Unassembled WGS sequence"/>
</dbReference>
<name>A0ABR2E9D5_9ROSI</name>
<sequence>MCLTTCYSLTTVCNKDRGLGPAIASFCRDLSRRRRAIHSGCYIICRASFLQQAAIRDWPPFPAARYVVLYVLFNFVAGCHCHCLVATRRPTLRRRHPNPIPASTTA</sequence>
<keyword evidence="1" id="KW-0472">Membrane</keyword>
<evidence type="ECO:0000313" key="2">
    <source>
        <dbReference type="EMBL" id="KAK8555213.1"/>
    </source>
</evidence>
<keyword evidence="1" id="KW-0812">Transmembrane</keyword>
<organism evidence="2 3">
    <name type="scientific">Hibiscus sabdariffa</name>
    <name type="common">roselle</name>
    <dbReference type="NCBI Taxonomy" id="183260"/>
    <lineage>
        <taxon>Eukaryota</taxon>
        <taxon>Viridiplantae</taxon>
        <taxon>Streptophyta</taxon>
        <taxon>Embryophyta</taxon>
        <taxon>Tracheophyta</taxon>
        <taxon>Spermatophyta</taxon>
        <taxon>Magnoliopsida</taxon>
        <taxon>eudicotyledons</taxon>
        <taxon>Gunneridae</taxon>
        <taxon>Pentapetalae</taxon>
        <taxon>rosids</taxon>
        <taxon>malvids</taxon>
        <taxon>Malvales</taxon>
        <taxon>Malvaceae</taxon>
        <taxon>Malvoideae</taxon>
        <taxon>Hibiscus</taxon>
    </lineage>
</organism>
<proteinExistence type="predicted"/>
<keyword evidence="3" id="KW-1185">Reference proteome</keyword>
<gene>
    <name evidence="2" type="ORF">V6N12_009363</name>
</gene>
<accession>A0ABR2E9D5</accession>
<evidence type="ECO:0000256" key="1">
    <source>
        <dbReference type="SAM" id="Phobius"/>
    </source>
</evidence>
<protein>
    <submittedName>
        <fullName evidence="2">Uncharacterized protein</fullName>
    </submittedName>
</protein>
<evidence type="ECO:0000313" key="3">
    <source>
        <dbReference type="Proteomes" id="UP001472677"/>
    </source>
</evidence>